<proteinExistence type="predicted"/>
<dbReference type="EMBL" id="JAAIUW010000004">
    <property type="protein sequence ID" value="KAF7833977.1"/>
    <property type="molecule type" value="Genomic_DNA"/>
</dbReference>
<reference evidence="1" key="1">
    <citation type="submission" date="2020-09" db="EMBL/GenBank/DDBJ databases">
        <title>Genome-Enabled Discovery of Anthraquinone Biosynthesis in Senna tora.</title>
        <authorList>
            <person name="Kang S.-H."/>
            <person name="Pandey R.P."/>
            <person name="Lee C.-M."/>
            <person name="Sim J.-S."/>
            <person name="Jeong J.-T."/>
            <person name="Choi B.-S."/>
            <person name="Jung M."/>
            <person name="Ginzburg D."/>
            <person name="Zhao K."/>
            <person name="Won S.Y."/>
            <person name="Oh T.-J."/>
            <person name="Yu Y."/>
            <person name="Kim N.-H."/>
            <person name="Lee O.R."/>
            <person name="Lee T.-H."/>
            <person name="Bashyal P."/>
            <person name="Kim T.-S."/>
            <person name="Lee W.-H."/>
            <person name="Kawkins C."/>
            <person name="Kim C.-K."/>
            <person name="Kim J.S."/>
            <person name="Ahn B.O."/>
            <person name="Rhee S.Y."/>
            <person name="Sohng J.K."/>
        </authorList>
    </citation>
    <scope>NUCLEOTIDE SEQUENCE</scope>
    <source>
        <tissue evidence="1">Leaf</tissue>
    </source>
</reference>
<gene>
    <name evidence="1" type="ORF">G2W53_008836</name>
</gene>
<accession>A0A834WX40</accession>
<protein>
    <submittedName>
        <fullName evidence="1">Uncharacterized protein</fullName>
    </submittedName>
</protein>
<dbReference type="AlphaFoldDB" id="A0A834WX40"/>
<comment type="caution">
    <text evidence="1">The sequence shown here is derived from an EMBL/GenBank/DDBJ whole genome shotgun (WGS) entry which is preliminary data.</text>
</comment>
<organism evidence="1 2">
    <name type="scientific">Senna tora</name>
    <dbReference type="NCBI Taxonomy" id="362788"/>
    <lineage>
        <taxon>Eukaryota</taxon>
        <taxon>Viridiplantae</taxon>
        <taxon>Streptophyta</taxon>
        <taxon>Embryophyta</taxon>
        <taxon>Tracheophyta</taxon>
        <taxon>Spermatophyta</taxon>
        <taxon>Magnoliopsida</taxon>
        <taxon>eudicotyledons</taxon>
        <taxon>Gunneridae</taxon>
        <taxon>Pentapetalae</taxon>
        <taxon>rosids</taxon>
        <taxon>fabids</taxon>
        <taxon>Fabales</taxon>
        <taxon>Fabaceae</taxon>
        <taxon>Caesalpinioideae</taxon>
        <taxon>Cassia clade</taxon>
        <taxon>Senna</taxon>
    </lineage>
</organism>
<keyword evidence="2" id="KW-1185">Reference proteome</keyword>
<name>A0A834WX40_9FABA</name>
<sequence>MAEMKGWGLQFWGEVENEVMNGKERERENG</sequence>
<dbReference type="Proteomes" id="UP000634136">
    <property type="component" value="Unassembled WGS sequence"/>
</dbReference>
<evidence type="ECO:0000313" key="2">
    <source>
        <dbReference type="Proteomes" id="UP000634136"/>
    </source>
</evidence>
<evidence type="ECO:0000313" key="1">
    <source>
        <dbReference type="EMBL" id="KAF7833977.1"/>
    </source>
</evidence>